<keyword evidence="1" id="KW-0472">Membrane</keyword>
<keyword evidence="1" id="KW-1133">Transmembrane helix</keyword>
<name>C5LCZ0_PERM5</name>
<feature type="non-terminal residue" evidence="2">
    <location>
        <position position="1"/>
    </location>
</feature>
<keyword evidence="1" id="KW-0812">Transmembrane</keyword>
<evidence type="ECO:0000256" key="1">
    <source>
        <dbReference type="SAM" id="Phobius"/>
    </source>
</evidence>
<dbReference type="EMBL" id="GG680942">
    <property type="protein sequence ID" value="EER05403.1"/>
    <property type="molecule type" value="Genomic_DNA"/>
</dbReference>
<gene>
    <name evidence="2" type="ORF">Pmar_PMAR007710</name>
</gene>
<reference evidence="2 3" key="1">
    <citation type="submission" date="2008-07" db="EMBL/GenBank/DDBJ databases">
        <authorList>
            <person name="El-Sayed N."/>
            <person name="Caler E."/>
            <person name="Inman J."/>
            <person name="Amedeo P."/>
            <person name="Hass B."/>
            <person name="Wortman J."/>
        </authorList>
    </citation>
    <scope>NUCLEOTIDE SEQUENCE [LARGE SCALE GENOMIC DNA]</scope>
    <source>
        <strain evidence="3">ATCC 50983 / TXsc</strain>
    </source>
</reference>
<dbReference type="InParanoid" id="C5LCZ0"/>
<feature type="transmembrane region" description="Helical" evidence="1">
    <location>
        <begin position="107"/>
        <end position="125"/>
    </location>
</feature>
<dbReference type="AlphaFoldDB" id="C5LCZ0"/>
<organism evidence="3">
    <name type="scientific">Perkinsus marinus (strain ATCC 50983 / TXsc)</name>
    <dbReference type="NCBI Taxonomy" id="423536"/>
    <lineage>
        <taxon>Eukaryota</taxon>
        <taxon>Sar</taxon>
        <taxon>Alveolata</taxon>
        <taxon>Perkinsozoa</taxon>
        <taxon>Perkinsea</taxon>
        <taxon>Perkinsida</taxon>
        <taxon>Perkinsidae</taxon>
        <taxon>Perkinsus</taxon>
    </lineage>
</organism>
<proteinExistence type="predicted"/>
<protein>
    <submittedName>
        <fullName evidence="2">Uncharacterized protein</fullName>
    </submittedName>
</protein>
<evidence type="ECO:0000313" key="3">
    <source>
        <dbReference type="Proteomes" id="UP000007800"/>
    </source>
</evidence>
<dbReference type="Proteomes" id="UP000007800">
    <property type="component" value="Unassembled WGS sequence"/>
</dbReference>
<accession>C5LCZ0</accession>
<evidence type="ECO:0000313" key="2">
    <source>
        <dbReference type="EMBL" id="EER05403.1"/>
    </source>
</evidence>
<dbReference type="GeneID" id="9041686"/>
<keyword evidence="3" id="KW-1185">Reference proteome</keyword>
<dbReference type="RefSeq" id="XP_002773587.1">
    <property type="nucleotide sequence ID" value="XM_002773541.1"/>
</dbReference>
<sequence>DIPNVAVYFITVVCAKIVTNVGMATFHPYELCYLLIGYFRMEPQQRKYWIEDGRPIENLHPNNEEKKEAAAAPGSGMDLPPIYENKLTPPTRWDLAHVLYSEDVPNILFVLNICITFAVISPLVLGKSDH</sequence>